<dbReference type="EMBL" id="JACGCM010001129">
    <property type="protein sequence ID" value="KAF6161515.1"/>
    <property type="molecule type" value="Genomic_DNA"/>
</dbReference>
<dbReference type="PANTHER" id="PTHR46195:SF2">
    <property type="entry name" value="HEAVY METAL-ASSOCIATED ISOPRENYLATED PLANT PROTEIN 7"/>
    <property type="match status" value="1"/>
</dbReference>
<feature type="domain" description="HMA" evidence="5">
    <location>
        <begin position="138"/>
        <end position="202"/>
    </location>
</feature>
<evidence type="ECO:0000256" key="2">
    <source>
        <dbReference type="ARBA" id="ARBA00023289"/>
    </source>
</evidence>
<feature type="compositionally biased region" description="Basic and acidic residues" evidence="4">
    <location>
        <begin position="207"/>
        <end position="255"/>
    </location>
</feature>
<dbReference type="InterPro" id="IPR036163">
    <property type="entry name" value="HMA_dom_sf"/>
</dbReference>
<dbReference type="PROSITE" id="PS50846">
    <property type="entry name" value="HMA_2"/>
    <property type="match status" value="2"/>
</dbReference>
<evidence type="ECO:0000256" key="1">
    <source>
        <dbReference type="ARBA" id="ARBA00022723"/>
    </source>
</evidence>
<feature type="domain" description="HMA" evidence="5">
    <location>
        <begin position="39"/>
        <end position="103"/>
    </location>
</feature>
<dbReference type="InterPro" id="IPR006121">
    <property type="entry name" value="HMA_dom"/>
</dbReference>
<evidence type="ECO:0000256" key="4">
    <source>
        <dbReference type="SAM" id="MobiDB-lite"/>
    </source>
</evidence>
<feature type="region of interest" description="Disordered" evidence="4">
    <location>
        <begin position="1"/>
        <end position="40"/>
    </location>
</feature>
<accession>A0A7J7N2Z3</accession>
<keyword evidence="2" id="KW-0636">Prenylation</keyword>
<feature type="compositionally biased region" description="Pro residues" evidence="4">
    <location>
        <begin position="28"/>
        <end position="40"/>
    </location>
</feature>
<evidence type="ECO:0000259" key="5">
    <source>
        <dbReference type="PROSITE" id="PS50846"/>
    </source>
</evidence>
<feature type="region of interest" description="Disordered" evidence="4">
    <location>
        <begin position="269"/>
        <end position="288"/>
    </location>
</feature>
<feature type="non-terminal residue" evidence="6">
    <location>
        <position position="1"/>
    </location>
</feature>
<sequence>EEKKTEEKKAEEKKPEGEEKKTEEPKETPPPPPPPPPPPQEIVLKVYMHCEGCARKVKKCLKWFPGVEDVLTDCKSSKVIVKGEKADPMNVLKRVEKKTRRKVELLSPIPKPPVVEEAKKVEEEKPKPEEKKEEPPVVITVVLKVHMHCDNCALEMQKRIMRMKGVESAKPDLNSSQVTVRGIFDPAKLVEFVYKRTGKRAVIVSQPEKKKEEEKPKEEKKEENGEKGKEGEKEEKKGEEEAKAAEEETKVELNRNEFYYYPQRDSMEYHYPTPHLFSDENPNGCSIM</sequence>
<evidence type="ECO:0000256" key="3">
    <source>
        <dbReference type="ARBA" id="ARBA00024045"/>
    </source>
</evidence>
<gene>
    <name evidence="6" type="ORF">GIB67_009394</name>
</gene>
<organism evidence="6 7">
    <name type="scientific">Kingdonia uniflora</name>
    <dbReference type="NCBI Taxonomy" id="39325"/>
    <lineage>
        <taxon>Eukaryota</taxon>
        <taxon>Viridiplantae</taxon>
        <taxon>Streptophyta</taxon>
        <taxon>Embryophyta</taxon>
        <taxon>Tracheophyta</taxon>
        <taxon>Spermatophyta</taxon>
        <taxon>Magnoliopsida</taxon>
        <taxon>Ranunculales</taxon>
        <taxon>Circaeasteraceae</taxon>
        <taxon>Kingdonia</taxon>
    </lineage>
</organism>
<dbReference type="SUPFAM" id="SSF101447">
    <property type="entry name" value="Formin homology 2 domain (FH2 domain)"/>
    <property type="match status" value="1"/>
</dbReference>
<comment type="caution">
    <text evidence="6">The sequence shown here is derived from an EMBL/GenBank/DDBJ whole genome shotgun (WGS) entry which is preliminary data.</text>
</comment>
<keyword evidence="7" id="KW-1185">Reference proteome</keyword>
<dbReference type="Proteomes" id="UP000541444">
    <property type="component" value="Unassembled WGS sequence"/>
</dbReference>
<reference evidence="6 7" key="1">
    <citation type="journal article" date="2020" name="IScience">
        <title>Genome Sequencing of the Endangered Kingdonia uniflora (Circaeasteraceae, Ranunculales) Reveals Potential Mechanisms of Evolutionary Specialization.</title>
        <authorList>
            <person name="Sun Y."/>
            <person name="Deng T."/>
            <person name="Zhang A."/>
            <person name="Moore M.J."/>
            <person name="Landis J.B."/>
            <person name="Lin N."/>
            <person name="Zhang H."/>
            <person name="Zhang X."/>
            <person name="Huang J."/>
            <person name="Zhang X."/>
            <person name="Sun H."/>
            <person name="Wang H."/>
        </authorList>
    </citation>
    <scope>NUCLEOTIDE SEQUENCE [LARGE SCALE GENOMIC DNA]</scope>
    <source>
        <strain evidence="6">TB1705</strain>
        <tissue evidence="6">Leaf</tissue>
    </source>
</reference>
<dbReference type="GO" id="GO:0046872">
    <property type="term" value="F:metal ion binding"/>
    <property type="evidence" value="ECO:0007669"/>
    <property type="project" value="UniProtKB-KW"/>
</dbReference>
<protein>
    <recommendedName>
        <fullName evidence="5">HMA domain-containing protein</fullName>
    </recommendedName>
</protein>
<dbReference type="InterPro" id="IPR044577">
    <property type="entry name" value="HIPP4/7/8/17/18/19"/>
</dbReference>
<keyword evidence="1" id="KW-0479">Metal-binding</keyword>
<comment type="similarity">
    <text evidence="3">Belongs to the HIPP family.</text>
</comment>
<dbReference type="OrthoDB" id="785630at2759"/>
<dbReference type="SUPFAM" id="SSF55008">
    <property type="entry name" value="HMA, heavy metal-associated domain"/>
    <property type="match status" value="2"/>
</dbReference>
<dbReference type="Gene3D" id="3.30.70.100">
    <property type="match status" value="2"/>
</dbReference>
<dbReference type="Pfam" id="PF00403">
    <property type="entry name" value="HMA"/>
    <property type="match status" value="2"/>
</dbReference>
<feature type="region of interest" description="Disordered" evidence="4">
    <location>
        <begin position="206"/>
        <end position="256"/>
    </location>
</feature>
<dbReference type="PANTHER" id="PTHR46195">
    <property type="entry name" value="HEAVY METAL-ASSOCIATED ISOPRENYLATED PLANT PROTEIN 7"/>
    <property type="match status" value="1"/>
</dbReference>
<dbReference type="CDD" id="cd00371">
    <property type="entry name" value="HMA"/>
    <property type="match status" value="2"/>
</dbReference>
<keyword evidence="2" id="KW-0449">Lipoprotein</keyword>
<feature type="compositionally biased region" description="Basic and acidic residues" evidence="4">
    <location>
        <begin position="1"/>
        <end position="27"/>
    </location>
</feature>
<dbReference type="AlphaFoldDB" id="A0A7J7N2Z3"/>
<name>A0A7J7N2Z3_9MAGN</name>
<evidence type="ECO:0000313" key="6">
    <source>
        <dbReference type="EMBL" id="KAF6161515.1"/>
    </source>
</evidence>
<proteinExistence type="inferred from homology"/>
<evidence type="ECO:0000313" key="7">
    <source>
        <dbReference type="Proteomes" id="UP000541444"/>
    </source>
</evidence>